<dbReference type="AlphaFoldDB" id="A0AAD5RV73"/>
<dbReference type="EMBL" id="JAKWBI020000042">
    <property type="protein sequence ID" value="KAJ2904902.1"/>
    <property type="molecule type" value="Genomic_DNA"/>
</dbReference>
<organism evidence="1 2">
    <name type="scientific">Zalerion maritima</name>
    <dbReference type="NCBI Taxonomy" id="339359"/>
    <lineage>
        <taxon>Eukaryota</taxon>
        <taxon>Fungi</taxon>
        <taxon>Dikarya</taxon>
        <taxon>Ascomycota</taxon>
        <taxon>Pezizomycotina</taxon>
        <taxon>Sordariomycetes</taxon>
        <taxon>Lulworthiomycetidae</taxon>
        <taxon>Lulworthiales</taxon>
        <taxon>Lulworthiaceae</taxon>
        <taxon>Zalerion</taxon>
    </lineage>
</organism>
<evidence type="ECO:0000313" key="1">
    <source>
        <dbReference type="EMBL" id="KAJ2904902.1"/>
    </source>
</evidence>
<gene>
    <name evidence="1" type="ORF">MKZ38_006943</name>
</gene>
<keyword evidence="2" id="KW-1185">Reference proteome</keyword>
<name>A0AAD5RV73_9PEZI</name>
<sequence length="107" mass="12153">MAHLANRINPTTPESAIRNQRLRECYAGCFQLHKRGDYSGVMPVAVTHGSLSFPSLAYYYCGIHDRYHCIRHKQGGLVQPHCGECAICYYAGHIDTHPMIEEDQRSM</sequence>
<reference evidence="1" key="1">
    <citation type="submission" date="2022-07" db="EMBL/GenBank/DDBJ databases">
        <title>Draft genome sequence of Zalerion maritima ATCC 34329, a (micro)plastics degrading marine fungus.</title>
        <authorList>
            <person name="Paco A."/>
            <person name="Goncalves M.F.M."/>
            <person name="Rocha-Santos T.A.P."/>
            <person name="Alves A."/>
        </authorList>
    </citation>
    <scope>NUCLEOTIDE SEQUENCE</scope>
    <source>
        <strain evidence="1">ATCC 34329</strain>
    </source>
</reference>
<dbReference type="Proteomes" id="UP001201980">
    <property type="component" value="Unassembled WGS sequence"/>
</dbReference>
<accession>A0AAD5RV73</accession>
<protein>
    <submittedName>
        <fullName evidence="1">Uncharacterized protein</fullName>
    </submittedName>
</protein>
<proteinExistence type="predicted"/>
<evidence type="ECO:0000313" key="2">
    <source>
        <dbReference type="Proteomes" id="UP001201980"/>
    </source>
</evidence>
<comment type="caution">
    <text evidence="1">The sequence shown here is derived from an EMBL/GenBank/DDBJ whole genome shotgun (WGS) entry which is preliminary data.</text>
</comment>